<dbReference type="GO" id="GO:0005634">
    <property type="term" value="C:nucleus"/>
    <property type="evidence" value="ECO:0007669"/>
    <property type="project" value="UniProtKB-SubCell"/>
</dbReference>
<dbReference type="GO" id="GO:0003700">
    <property type="term" value="F:DNA-binding transcription factor activity"/>
    <property type="evidence" value="ECO:0007669"/>
    <property type="project" value="TreeGrafter"/>
</dbReference>
<keyword evidence="3" id="KW-0805">Transcription regulation</keyword>
<evidence type="ECO:0000256" key="2">
    <source>
        <dbReference type="ARBA" id="ARBA00005510"/>
    </source>
</evidence>
<evidence type="ECO:0000256" key="4">
    <source>
        <dbReference type="ARBA" id="ARBA00023163"/>
    </source>
</evidence>
<dbReference type="InterPro" id="IPR036638">
    <property type="entry name" value="HLH_DNA-bd_sf"/>
</dbReference>
<feature type="domain" description="BHLH" evidence="7">
    <location>
        <begin position="213"/>
        <end position="273"/>
    </location>
</feature>
<reference evidence="8" key="1">
    <citation type="submission" date="2022-05" db="EMBL/GenBank/DDBJ databases">
        <title>The Musa troglodytarum L. genome provides insights into the mechanism of non-climacteric behaviour and enrichment of carotenoids.</title>
        <authorList>
            <person name="Wang J."/>
        </authorList>
    </citation>
    <scope>NUCLEOTIDE SEQUENCE</scope>
    <source>
        <tissue evidence="8">Leaf</tissue>
    </source>
</reference>
<name>A0A9E7H7I7_9LILI</name>
<evidence type="ECO:0000259" key="7">
    <source>
        <dbReference type="PROSITE" id="PS50888"/>
    </source>
</evidence>
<evidence type="ECO:0000256" key="3">
    <source>
        <dbReference type="ARBA" id="ARBA00023015"/>
    </source>
</evidence>
<dbReference type="PANTHER" id="PTHR12565">
    <property type="entry name" value="STEROL REGULATORY ELEMENT-BINDING PROTEIN"/>
    <property type="match status" value="1"/>
</dbReference>
<dbReference type="InterPro" id="IPR024097">
    <property type="entry name" value="bHLH_ZIP_TF"/>
</dbReference>
<keyword evidence="4" id="KW-0804">Transcription</keyword>
<dbReference type="Proteomes" id="UP001055439">
    <property type="component" value="Chromosome 8"/>
</dbReference>
<dbReference type="EMBL" id="CP097510">
    <property type="protein sequence ID" value="URE28231.1"/>
    <property type="molecule type" value="Genomic_DNA"/>
</dbReference>
<comment type="subcellular location">
    <subcellularLocation>
        <location evidence="1">Nucleus</location>
    </subcellularLocation>
</comment>
<protein>
    <recommendedName>
        <fullName evidence="7">BHLH domain-containing protein</fullName>
    </recommendedName>
</protein>
<sequence length="283" mass="31363">MRGSGMLWFSPAVRGGGGEGGGERSKMYRNEASALENAAEDFLVTDWGPFSSLDQNVWLKETAGVFPHGGVPETTEIGGSHDGTVQIARCSSFSTEKVPDMLGSIRTPAAASSAHQTRSRRTQNRRKEMSDWFAPSSQSSFDATPNANLEWHKDVPADIVNSATKKDESKEYDREQNADANSHNLDAQLAEESHQIVGVTKEDHVRSRAKRGQATNSHSLAERVRRERISERMRFLQNLVPGCSKFLSMKLAAIHPEINLNVEQSLLKDVRLLYSDGNGFVFW</sequence>
<dbReference type="InterPro" id="IPR011598">
    <property type="entry name" value="bHLH_dom"/>
</dbReference>
<organism evidence="8 9">
    <name type="scientific">Musa troglodytarum</name>
    <name type="common">fe'i banana</name>
    <dbReference type="NCBI Taxonomy" id="320322"/>
    <lineage>
        <taxon>Eukaryota</taxon>
        <taxon>Viridiplantae</taxon>
        <taxon>Streptophyta</taxon>
        <taxon>Embryophyta</taxon>
        <taxon>Tracheophyta</taxon>
        <taxon>Spermatophyta</taxon>
        <taxon>Magnoliopsida</taxon>
        <taxon>Liliopsida</taxon>
        <taxon>Zingiberales</taxon>
        <taxon>Musaceae</taxon>
        <taxon>Musa</taxon>
    </lineage>
</organism>
<proteinExistence type="inferred from homology"/>
<feature type="region of interest" description="Disordered" evidence="6">
    <location>
        <begin position="106"/>
        <end position="145"/>
    </location>
</feature>
<gene>
    <name evidence="8" type="ORF">MUK42_06502</name>
</gene>
<feature type="compositionally biased region" description="Polar residues" evidence="6">
    <location>
        <begin position="135"/>
        <end position="145"/>
    </location>
</feature>
<evidence type="ECO:0000256" key="5">
    <source>
        <dbReference type="ARBA" id="ARBA00023242"/>
    </source>
</evidence>
<evidence type="ECO:0000256" key="6">
    <source>
        <dbReference type="SAM" id="MobiDB-lite"/>
    </source>
</evidence>
<dbReference type="AlphaFoldDB" id="A0A9E7H7I7"/>
<dbReference type="GO" id="GO:0046983">
    <property type="term" value="F:protein dimerization activity"/>
    <property type="evidence" value="ECO:0007669"/>
    <property type="project" value="InterPro"/>
</dbReference>
<evidence type="ECO:0000313" key="9">
    <source>
        <dbReference type="Proteomes" id="UP001055439"/>
    </source>
</evidence>
<dbReference type="OrthoDB" id="1609391at2759"/>
<feature type="region of interest" description="Disordered" evidence="6">
    <location>
        <begin position="201"/>
        <end position="221"/>
    </location>
</feature>
<evidence type="ECO:0000256" key="1">
    <source>
        <dbReference type="ARBA" id="ARBA00004123"/>
    </source>
</evidence>
<dbReference type="SUPFAM" id="SSF47459">
    <property type="entry name" value="HLH, helix-loop-helix DNA-binding domain"/>
    <property type="match status" value="1"/>
</dbReference>
<comment type="similarity">
    <text evidence="2">Belongs to the bHLH protein family.</text>
</comment>
<dbReference type="PANTHER" id="PTHR12565:SF312">
    <property type="entry name" value="TRANSCRIPTION FACTOR BHLH74"/>
    <property type="match status" value="1"/>
</dbReference>
<keyword evidence="9" id="KW-1185">Reference proteome</keyword>
<accession>A0A9E7H7I7</accession>
<dbReference type="Gene3D" id="4.10.280.10">
    <property type="entry name" value="Helix-loop-helix DNA-binding domain"/>
    <property type="match status" value="1"/>
</dbReference>
<dbReference type="PROSITE" id="PS50888">
    <property type="entry name" value="BHLH"/>
    <property type="match status" value="1"/>
</dbReference>
<evidence type="ECO:0000313" key="8">
    <source>
        <dbReference type="EMBL" id="URE28231.1"/>
    </source>
</evidence>
<keyword evidence="5" id="KW-0539">Nucleus</keyword>